<dbReference type="InterPro" id="IPR036691">
    <property type="entry name" value="Endo/exonu/phosph_ase_sf"/>
</dbReference>
<dbReference type="Proteomes" id="UP001209878">
    <property type="component" value="Unassembled WGS sequence"/>
</dbReference>
<dbReference type="PANTHER" id="PTHR33776:SF4">
    <property type="entry name" value="ENDONUCLEASE_EXONUCLEASE_PHOSPHATASE DOMAIN-CONTAINING PROTEIN"/>
    <property type="match status" value="1"/>
</dbReference>
<evidence type="ECO:0008006" key="3">
    <source>
        <dbReference type="Google" id="ProtNLM"/>
    </source>
</evidence>
<dbReference type="EMBL" id="JAODUO010000006">
    <property type="protein sequence ID" value="KAK2193812.1"/>
    <property type="molecule type" value="Genomic_DNA"/>
</dbReference>
<keyword evidence="2" id="KW-1185">Reference proteome</keyword>
<dbReference type="SUPFAM" id="SSF56219">
    <property type="entry name" value="DNase I-like"/>
    <property type="match status" value="1"/>
</dbReference>
<accession>A0AAD9ULM6</accession>
<proteinExistence type="predicted"/>
<evidence type="ECO:0000313" key="1">
    <source>
        <dbReference type="EMBL" id="KAK2193812.1"/>
    </source>
</evidence>
<dbReference type="PANTHER" id="PTHR33776">
    <property type="entry name" value="ENDO/EXONUCLEASE/PHOSPHATASE DOMAIN-CONTAINING PROTEIN"/>
    <property type="match status" value="1"/>
</dbReference>
<organism evidence="1 2">
    <name type="scientific">Ridgeia piscesae</name>
    <name type="common">Tubeworm</name>
    <dbReference type="NCBI Taxonomy" id="27915"/>
    <lineage>
        <taxon>Eukaryota</taxon>
        <taxon>Metazoa</taxon>
        <taxon>Spiralia</taxon>
        <taxon>Lophotrochozoa</taxon>
        <taxon>Annelida</taxon>
        <taxon>Polychaeta</taxon>
        <taxon>Sedentaria</taxon>
        <taxon>Canalipalpata</taxon>
        <taxon>Sabellida</taxon>
        <taxon>Siboglinidae</taxon>
        <taxon>Ridgeia</taxon>
    </lineage>
</organism>
<comment type="caution">
    <text evidence="1">The sequence shown here is derived from an EMBL/GenBank/DDBJ whole genome shotgun (WGS) entry which is preliminary data.</text>
</comment>
<evidence type="ECO:0000313" key="2">
    <source>
        <dbReference type="Proteomes" id="UP001209878"/>
    </source>
</evidence>
<dbReference type="AlphaFoldDB" id="A0AAD9ULM6"/>
<name>A0AAD9ULM6_RIDPI</name>
<gene>
    <name evidence="1" type="ORF">NP493_5g10006</name>
</gene>
<sequence>MNIIDYLKVENKQCYIMGDFNINLTNYGSHTETQDYIDAMFQHSFIPLINKPTRITTTTATVIDNIYSNDILGTNYQTHGIIYTDISYHLPIFLLTKQINDTKVDTVIETRIYNEQATTTFKESIDQITWDEIYASKNPQEVILSSLMKLYLYTINHFHLLKNYQGNKHKRITMGFRHSIRTKTNCISIT</sequence>
<reference evidence="1" key="1">
    <citation type="journal article" date="2023" name="Mol. Biol. Evol.">
        <title>Third-Generation Sequencing Reveals the Adaptive Role of the Epigenome in Three Deep-Sea Polychaetes.</title>
        <authorList>
            <person name="Perez M."/>
            <person name="Aroh O."/>
            <person name="Sun Y."/>
            <person name="Lan Y."/>
            <person name="Juniper S.K."/>
            <person name="Young C.R."/>
            <person name="Angers B."/>
            <person name="Qian P.Y."/>
        </authorList>
    </citation>
    <scope>NUCLEOTIDE SEQUENCE</scope>
    <source>
        <strain evidence="1">R07B-5</strain>
    </source>
</reference>
<protein>
    <recommendedName>
        <fullName evidence="3">Endonuclease/exonuclease/phosphatase domain-containing protein</fullName>
    </recommendedName>
</protein>
<dbReference type="Gene3D" id="3.60.10.10">
    <property type="entry name" value="Endonuclease/exonuclease/phosphatase"/>
    <property type="match status" value="1"/>
</dbReference>